<evidence type="ECO:0000256" key="4">
    <source>
        <dbReference type="ARBA" id="ARBA00022980"/>
    </source>
</evidence>
<dbReference type="PANTHER" id="PTHR11229">
    <property type="entry name" value="50S RIBOSOMAL PROTEIN L3"/>
    <property type="match status" value="1"/>
</dbReference>
<dbReference type="Pfam" id="PF00297">
    <property type="entry name" value="Ribosomal_L3"/>
    <property type="match status" value="1"/>
</dbReference>
<dbReference type="GO" id="GO:0006412">
    <property type="term" value="P:translation"/>
    <property type="evidence" value="ECO:0007669"/>
    <property type="project" value="UniProtKB-UniRule"/>
</dbReference>
<evidence type="ECO:0000256" key="7">
    <source>
        <dbReference type="SAM" id="MobiDB-lite"/>
    </source>
</evidence>
<protein>
    <recommendedName>
        <fullName evidence="6">50S ribosomal protein L3</fullName>
    </recommendedName>
</protein>
<keyword evidence="5" id="KW-0687">Ribonucleoprotein</keyword>
<name>A0A2M6WXX9_9BACT</name>
<comment type="caution">
    <text evidence="8">The sequence shown here is derived from an EMBL/GenBank/DDBJ whole genome shotgun (WGS) entry which is preliminary data.</text>
</comment>
<dbReference type="AlphaFoldDB" id="A0A2M6WXX9"/>
<keyword evidence="3" id="KW-0694">RNA-binding</keyword>
<evidence type="ECO:0000256" key="2">
    <source>
        <dbReference type="ARBA" id="ARBA00022730"/>
    </source>
</evidence>
<accession>A0A2M6WXX9</accession>
<comment type="similarity">
    <text evidence="1">Belongs to the universal ribosomal protein uL3 family.</text>
</comment>
<gene>
    <name evidence="8" type="primary">rplC</name>
    <name evidence="8" type="ORF">COT77_00670</name>
</gene>
<evidence type="ECO:0000256" key="5">
    <source>
        <dbReference type="ARBA" id="ARBA00023274"/>
    </source>
</evidence>
<dbReference type="GO" id="GO:0003735">
    <property type="term" value="F:structural constituent of ribosome"/>
    <property type="evidence" value="ECO:0007669"/>
    <property type="project" value="UniProtKB-UniRule"/>
</dbReference>
<dbReference type="SUPFAM" id="SSF50447">
    <property type="entry name" value="Translation proteins"/>
    <property type="match status" value="1"/>
</dbReference>
<dbReference type="GO" id="GO:0019843">
    <property type="term" value="F:rRNA binding"/>
    <property type="evidence" value="ECO:0007669"/>
    <property type="project" value="UniProtKB-KW"/>
</dbReference>
<evidence type="ECO:0000256" key="3">
    <source>
        <dbReference type="ARBA" id="ARBA00022884"/>
    </source>
</evidence>
<keyword evidence="2" id="KW-0699">rRNA-binding</keyword>
<reference evidence="9" key="1">
    <citation type="submission" date="2017-09" db="EMBL/GenBank/DDBJ databases">
        <title>Depth-based differentiation of microbial function through sediment-hosted aquifers and enrichment of novel symbionts in the deep terrestrial subsurface.</title>
        <authorList>
            <person name="Probst A.J."/>
            <person name="Ladd B."/>
            <person name="Jarett J.K."/>
            <person name="Geller-Mcgrath D.E."/>
            <person name="Sieber C.M.K."/>
            <person name="Emerson J.B."/>
            <person name="Anantharaman K."/>
            <person name="Thomas B.C."/>
            <person name="Malmstrom R."/>
            <person name="Stieglmeier M."/>
            <person name="Klingl A."/>
            <person name="Woyke T."/>
            <person name="Ryan C.M."/>
            <person name="Banfield J.F."/>
        </authorList>
    </citation>
    <scope>NUCLEOTIDE SEQUENCE [LARGE SCALE GENOMIC DNA]</scope>
</reference>
<dbReference type="InterPro" id="IPR019927">
    <property type="entry name" value="Ribosomal_uL3_bac/org-type"/>
</dbReference>
<dbReference type="FunFam" id="2.40.30.10:FF:000004">
    <property type="entry name" value="50S ribosomal protein L3"/>
    <property type="match status" value="1"/>
</dbReference>
<dbReference type="PANTHER" id="PTHR11229:SF16">
    <property type="entry name" value="LARGE RIBOSOMAL SUBUNIT PROTEIN UL3C"/>
    <property type="match status" value="1"/>
</dbReference>
<dbReference type="NCBIfam" id="TIGR03625">
    <property type="entry name" value="L3_bact"/>
    <property type="match status" value="1"/>
</dbReference>
<sequence>MLIGNFGIIRLKSSEISEALINYILVKMKKFAVKKGMTHIYKDGKHVAVTVLELPKTIVCRVDSNNDKCHVVVGLAGNKKKIPRSILGQSKGLDACSMLTEFSQTQQCDLKKGEEVSLEKMGLQEGEVVSVISRTKGKGFQGTVKRHNFSTGPKTHGSRNWRAPGSIGGGYPQRVIKGQKMPGHMGDEQRTVDNLIVERVDIENNQIWLSGAVPGANKSVLIIKK</sequence>
<dbReference type="EMBL" id="PEZV01000004">
    <property type="protein sequence ID" value="PIT97611.1"/>
    <property type="molecule type" value="Genomic_DNA"/>
</dbReference>
<evidence type="ECO:0000256" key="1">
    <source>
        <dbReference type="ARBA" id="ARBA00006540"/>
    </source>
</evidence>
<organism evidence="8 9">
    <name type="scientific">Candidatus Berkelbacteria bacterium CG10_big_fil_rev_8_21_14_0_10_41_12</name>
    <dbReference type="NCBI Taxonomy" id="1974513"/>
    <lineage>
        <taxon>Bacteria</taxon>
        <taxon>Candidatus Berkelbacteria</taxon>
    </lineage>
</organism>
<evidence type="ECO:0000313" key="9">
    <source>
        <dbReference type="Proteomes" id="UP000228596"/>
    </source>
</evidence>
<feature type="region of interest" description="Disordered" evidence="7">
    <location>
        <begin position="149"/>
        <end position="168"/>
    </location>
</feature>
<dbReference type="InterPro" id="IPR000597">
    <property type="entry name" value="Ribosomal_uL3"/>
</dbReference>
<keyword evidence="4 8" id="KW-0689">Ribosomal protein</keyword>
<proteinExistence type="inferred from homology"/>
<dbReference type="InterPro" id="IPR009000">
    <property type="entry name" value="Transl_B-barrel_sf"/>
</dbReference>
<evidence type="ECO:0000256" key="6">
    <source>
        <dbReference type="NCBIfam" id="TIGR03625"/>
    </source>
</evidence>
<dbReference type="GO" id="GO:0022625">
    <property type="term" value="C:cytosolic large ribosomal subunit"/>
    <property type="evidence" value="ECO:0007669"/>
    <property type="project" value="TreeGrafter"/>
</dbReference>
<dbReference type="Proteomes" id="UP000228596">
    <property type="component" value="Unassembled WGS sequence"/>
</dbReference>
<evidence type="ECO:0000313" key="8">
    <source>
        <dbReference type="EMBL" id="PIT97611.1"/>
    </source>
</evidence>
<dbReference type="Gene3D" id="2.40.30.10">
    <property type="entry name" value="Translation factors"/>
    <property type="match status" value="1"/>
</dbReference>